<dbReference type="InterPro" id="IPR032569">
    <property type="entry name" value="NPM1_C"/>
</dbReference>
<evidence type="ECO:0000256" key="8">
    <source>
        <dbReference type="ARBA" id="ARBA00022884"/>
    </source>
</evidence>
<keyword evidence="15" id="KW-1185">Reference proteome</keyword>
<evidence type="ECO:0000256" key="10">
    <source>
        <dbReference type="ARBA" id="ARBA00023242"/>
    </source>
</evidence>
<evidence type="ECO:0000256" key="6">
    <source>
        <dbReference type="ARBA" id="ARBA00022490"/>
    </source>
</evidence>
<dbReference type="Pfam" id="PF16276">
    <property type="entry name" value="NPM1-C"/>
    <property type="match status" value="1"/>
</dbReference>
<evidence type="ECO:0000313" key="14">
    <source>
        <dbReference type="Ensembl" id="ENSNLEP00000037955.1"/>
    </source>
</evidence>
<feature type="domain" description="Nucleoplasmin core" evidence="12">
    <location>
        <begin position="18"/>
        <end position="109"/>
    </location>
</feature>
<accession>A0A2I3H383</accession>
<protein>
    <recommendedName>
        <fullName evidence="5">Nucleophosmin</fullName>
    </recommendedName>
</protein>
<evidence type="ECO:0000256" key="5">
    <source>
        <dbReference type="ARBA" id="ARBA00020749"/>
    </source>
</evidence>
<comment type="similarity">
    <text evidence="4">Belongs to the nucleoplasmin family.</text>
</comment>
<dbReference type="Pfam" id="PF03066">
    <property type="entry name" value="Nucleoplasmin"/>
    <property type="match status" value="1"/>
</dbReference>
<proteinExistence type="inferred from homology"/>
<dbReference type="SUPFAM" id="SSF69203">
    <property type="entry name" value="Nucleoplasmin-like core domain"/>
    <property type="match status" value="1"/>
</dbReference>
<evidence type="ECO:0000256" key="1">
    <source>
        <dbReference type="ARBA" id="ARBA00004496"/>
    </source>
</evidence>
<dbReference type="GO" id="GO:0000055">
    <property type="term" value="P:ribosomal large subunit export from nucleus"/>
    <property type="evidence" value="ECO:0007669"/>
    <property type="project" value="TreeGrafter"/>
</dbReference>
<dbReference type="FunFam" id="2.60.120.340:FF:000014">
    <property type="entry name" value="Uncharacterized protein"/>
    <property type="match status" value="1"/>
</dbReference>
<feature type="region of interest" description="Disordered" evidence="11">
    <location>
        <begin position="146"/>
        <end position="203"/>
    </location>
</feature>
<dbReference type="GeneTree" id="ENSGT00940000153052"/>
<dbReference type="GO" id="GO:0042802">
    <property type="term" value="F:identical protein binding"/>
    <property type="evidence" value="ECO:0007669"/>
    <property type="project" value="UniProtKB-ARBA"/>
</dbReference>
<feature type="compositionally biased region" description="Acidic residues" evidence="11">
    <location>
        <begin position="146"/>
        <end position="160"/>
    </location>
</feature>
<keyword evidence="9" id="KW-0143">Chaperone</keyword>
<evidence type="ECO:0000256" key="9">
    <source>
        <dbReference type="ARBA" id="ARBA00023186"/>
    </source>
</evidence>
<dbReference type="GO" id="GO:0003723">
    <property type="term" value="F:RNA binding"/>
    <property type="evidence" value="ECO:0007669"/>
    <property type="project" value="UniProtKB-KW"/>
</dbReference>
<dbReference type="Gene3D" id="1.10.10.2100">
    <property type="match status" value="1"/>
</dbReference>
<evidence type="ECO:0000256" key="2">
    <source>
        <dbReference type="ARBA" id="ARBA00004604"/>
    </source>
</evidence>
<keyword evidence="7" id="KW-0597">Phosphoprotein</keyword>
<gene>
    <name evidence="14" type="primary">LOC100596829</name>
</gene>
<keyword evidence="6" id="KW-0963">Cytoplasm</keyword>
<dbReference type="PANTHER" id="PTHR22747:SF28">
    <property type="entry name" value="NUCLEOPHOSMIN"/>
    <property type="match status" value="1"/>
</dbReference>
<dbReference type="GO" id="GO:0042274">
    <property type="term" value="P:ribosomal small subunit biogenesis"/>
    <property type="evidence" value="ECO:0007669"/>
    <property type="project" value="TreeGrafter"/>
</dbReference>
<dbReference type="Ensembl" id="ENSNLET00000058037.1">
    <property type="protein sequence ID" value="ENSNLEP00000037955.1"/>
    <property type="gene ID" value="ENSNLEG00000009293.2"/>
</dbReference>
<evidence type="ECO:0000256" key="7">
    <source>
        <dbReference type="ARBA" id="ARBA00022553"/>
    </source>
</evidence>
<evidence type="ECO:0000256" key="11">
    <source>
        <dbReference type="SAM" id="MobiDB-lite"/>
    </source>
</evidence>
<reference evidence="14" key="3">
    <citation type="submission" date="2025-09" db="UniProtKB">
        <authorList>
            <consortium name="Ensembl"/>
        </authorList>
    </citation>
    <scope>IDENTIFICATION</scope>
</reference>
<dbReference type="GO" id="GO:0000056">
    <property type="term" value="P:ribosomal small subunit export from nucleus"/>
    <property type="evidence" value="ECO:0007669"/>
    <property type="project" value="TreeGrafter"/>
</dbReference>
<dbReference type="GO" id="GO:0005730">
    <property type="term" value="C:nucleolus"/>
    <property type="evidence" value="ECO:0007669"/>
    <property type="project" value="UniProtKB-SubCell"/>
</dbReference>
<keyword evidence="8" id="KW-0694">RNA-binding</keyword>
<sequence length="247" mass="27765">MEDSMDMDMSPLRPQNYLFGCELKANKDDHFKVDNDENEHQLSLRMVSLGTGAKDELHIVEEEAMNYKGSPIKVTLPKLSLGGFEIIPPALLRLKCGSGPVHISGQHLVAVEEDAESEDEEEEDVKLLSISGKHKFPQKKVKLAAIEDDDDDDFDDEETEEKNGKDSKPSSTPRSKGQESFKKQEKTPKTPKGPSSVEDVKAKMQASIERGGSLPKVEAKFISYVKNCFWVTDQEAIQDLWQWRKSL</sequence>
<feature type="domain" description="Nucleophosmin C-terminal" evidence="13">
    <location>
        <begin position="198"/>
        <end position="246"/>
    </location>
</feature>
<dbReference type="GO" id="GO:0045944">
    <property type="term" value="P:positive regulation of transcription by RNA polymerase II"/>
    <property type="evidence" value="ECO:0007669"/>
    <property type="project" value="TreeGrafter"/>
</dbReference>
<evidence type="ECO:0000256" key="4">
    <source>
        <dbReference type="ARBA" id="ARBA00010744"/>
    </source>
</evidence>
<dbReference type="GO" id="GO:0042393">
    <property type="term" value="F:histone binding"/>
    <property type="evidence" value="ECO:0007669"/>
    <property type="project" value="TreeGrafter"/>
</dbReference>
<dbReference type="GO" id="GO:1990904">
    <property type="term" value="C:ribonucleoprotein complex"/>
    <property type="evidence" value="ECO:0007669"/>
    <property type="project" value="TreeGrafter"/>
</dbReference>
<dbReference type="InterPro" id="IPR004301">
    <property type="entry name" value="Nucleoplasmin"/>
</dbReference>
<dbReference type="Proteomes" id="UP000001073">
    <property type="component" value="Chromosome X"/>
</dbReference>
<dbReference type="GO" id="GO:0005737">
    <property type="term" value="C:cytoplasm"/>
    <property type="evidence" value="ECO:0007669"/>
    <property type="project" value="UniProtKB-SubCell"/>
</dbReference>
<dbReference type="FunFam" id="1.10.10.2100:FF:000001">
    <property type="entry name" value="Nucleophosmin 1"/>
    <property type="match status" value="1"/>
</dbReference>
<dbReference type="InterPro" id="IPR036824">
    <property type="entry name" value="Nucleoplasmin_core_dom_sf"/>
</dbReference>
<reference evidence="14 15" key="1">
    <citation type="submission" date="2012-10" db="EMBL/GenBank/DDBJ databases">
        <authorList>
            <consortium name="Gibbon Genome Sequencing Consortium"/>
        </authorList>
    </citation>
    <scope>NUCLEOTIDE SEQUENCE [LARGE SCALE GENOMIC DNA]</scope>
</reference>
<dbReference type="PANTHER" id="PTHR22747">
    <property type="entry name" value="NUCLEOPLASMIN"/>
    <property type="match status" value="1"/>
</dbReference>
<dbReference type="GO" id="GO:0006338">
    <property type="term" value="P:chromatin remodeling"/>
    <property type="evidence" value="ECO:0007669"/>
    <property type="project" value="TreeGrafter"/>
</dbReference>
<evidence type="ECO:0000259" key="12">
    <source>
        <dbReference type="Pfam" id="PF03066"/>
    </source>
</evidence>
<dbReference type="InterPro" id="IPR024057">
    <property type="entry name" value="Nucleoplasmin_core_dom"/>
</dbReference>
<dbReference type="GO" id="GO:0005813">
    <property type="term" value="C:centrosome"/>
    <property type="evidence" value="ECO:0007669"/>
    <property type="project" value="TreeGrafter"/>
</dbReference>
<dbReference type="GO" id="GO:0003682">
    <property type="term" value="F:chromatin binding"/>
    <property type="evidence" value="ECO:0007669"/>
    <property type="project" value="TreeGrafter"/>
</dbReference>
<reference evidence="14" key="2">
    <citation type="submission" date="2025-08" db="UniProtKB">
        <authorList>
            <consortium name="Ensembl"/>
        </authorList>
    </citation>
    <scope>IDENTIFICATION</scope>
</reference>
<evidence type="ECO:0000313" key="15">
    <source>
        <dbReference type="Proteomes" id="UP000001073"/>
    </source>
</evidence>
<evidence type="ECO:0000259" key="13">
    <source>
        <dbReference type="Pfam" id="PF16276"/>
    </source>
</evidence>
<dbReference type="GO" id="GO:0042273">
    <property type="term" value="P:ribosomal large subunit biogenesis"/>
    <property type="evidence" value="ECO:0007669"/>
    <property type="project" value="TreeGrafter"/>
</dbReference>
<evidence type="ECO:0000256" key="3">
    <source>
        <dbReference type="ARBA" id="ARBA00004642"/>
    </source>
</evidence>
<dbReference type="GO" id="GO:0005654">
    <property type="term" value="C:nucleoplasm"/>
    <property type="evidence" value="ECO:0007669"/>
    <property type="project" value="UniProtKB-SubCell"/>
</dbReference>
<dbReference type="EMBL" id="ADFV01194390">
    <property type="status" value="NOT_ANNOTATED_CDS"/>
    <property type="molecule type" value="Genomic_DNA"/>
</dbReference>
<dbReference type="AlphaFoldDB" id="A0A2I3H383"/>
<feature type="compositionally biased region" description="Basic and acidic residues" evidence="11">
    <location>
        <begin position="176"/>
        <end position="188"/>
    </location>
</feature>
<comment type="subcellular location">
    <subcellularLocation>
        <location evidence="1">Cytoplasm</location>
    </subcellularLocation>
    <subcellularLocation>
        <location evidence="2">Nucleus</location>
        <location evidence="2">Nucleolus</location>
    </subcellularLocation>
    <subcellularLocation>
        <location evidence="3">Nucleus</location>
        <location evidence="3">Nucleoplasm</location>
    </subcellularLocation>
</comment>
<organism evidence="14 15">
    <name type="scientific">Nomascus leucogenys</name>
    <name type="common">Northern white-cheeked gibbon</name>
    <name type="synonym">Hylobates leucogenys</name>
    <dbReference type="NCBI Taxonomy" id="61853"/>
    <lineage>
        <taxon>Eukaryota</taxon>
        <taxon>Metazoa</taxon>
        <taxon>Chordata</taxon>
        <taxon>Craniata</taxon>
        <taxon>Vertebrata</taxon>
        <taxon>Euteleostomi</taxon>
        <taxon>Mammalia</taxon>
        <taxon>Eutheria</taxon>
        <taxon>Euarchontoglires</taxon>
        <taxon>Primates</taxon>
        <taxon>Haplorrhini</taxon>
        <taxon>Catarrhini</taxon>
        <taxon>Hylobatidae</taxon>
        <taxon>Nomascus</taxon>
    </lineage>
</organism>
<name>A0A2I3H383_NOMLE</name>
<keyword evidence="10" id="KW-0539">Nucleus</keyword>
<dbReference type="GO" id="GO:0010824">
    <property type="term" value="P:regulation of centrosome duplication"/>
    <property type="evidence" value="ECO:0007669"/>
    <property type="project" value="TreeGrafter"/>
</dbReference>
<dbReference type="Gene3D" id="2.60.120.340">
    <property type="entry name" value="Nucleoplasmin core domain"/>
    <property type="match status" value="1"/>
</dbReference>